<proteinExistence type="predicted"/>
<protein>
    <submittedName>
        <fullName evidence="1">Uncharacterized protein</fullName>
    </submittedName>
</protein>
<name>E1YJD9_9BACT</name>
<gene>
    <name evidence="1" type="ORF">N47_E49050</name>
</gene>
<evidence type="ECO:0000313" key="1">
    <source>
        <dbReference type="EMBL" id="CBX31393.1"/>
    </source>
</evidence>
<organism evidence="1">
    <name type="scientific">uncultured Desulfobacterium sp</name>
    <dbReference type="NCBI Taxonomy" id="201089"/>
    <lineage>
        <taxon>Bacteria</taxon>
        <taxon>Pseudomonadati</taxon>
        <taxon>Thermodesulfobacteriota</taxon>
        <taxon>Desulfobacteria</taxon>
        <taxon>Desulfobacterales</taxon>
        <taxon>Desulfobacteriaceae</taxon>
        <taxon>Desulfobacterium</taxon>
        <taxon>environmental samples</taxon>
    </lineage>
</organism>
<dbReference type="AlphaFoldDB" id="E1YJD9"/>
<sequence length="41" mass="4552">MKSRETDDSVNSLICKALESQGMQAAYLCDAITKDKAQFKL</sequence>
<dbReference type="EMBL" id="FR695877">
    <property type="protein sequence ID" value="CBX31393.1"/>
    <property type="molecule type" value="Genomic_DNA"/>
</dbReference>
<accession>E1YJD9</accession>
<reference evidence="1" key="1">
    <citation type="journal article" date="2011" name="Environ. Microbiol.">
        <title>Genomic insights into the metabolic potential of the polycyclic aromatic hydrocarbon degrading sulfate-reducing Deltaproteobacterium N47.</title>
        <authorList>
            <person name="Bergmann F."/>
            <person name="Selesi D."/>
            <person name="Weinmaier T."/>
            <person name="Tischler P."/>
            <person name="Rattei T."/>
            <person name="Meckenstock R.U."/>
        </authorList>
    </citation>
    <scope>NUCLEOTIDE SEQUENCE</scope>
</reference>